<organism evidence="5">
    <name type="scientific">Hymenolepis diminuta</name>
    <name type="common">Rat tapeworm</name>
    <dbReference type="NCBI Taxonomy" id="6216"/>
    <lineage>
        <taxon>Eukaryota</taxon>
        <taxon>Metazoa</taxon>
        <taxon>Spiralia</taxon>
        <taxon>Lophotrochozoa</taxon>
        <taxon>Platyhelminthes</taxon>
        <taxon>Cestoda</taxon>
        <taxon>Eucestoda</taxon>
        <taxon>Cyclophyllidea</taxon>
        <taxon>Hymenolepididae</taxon>
        <taxon>Hymenolepis</taxon>
    </lineage>
</organism>
<dbReference type="AlphaFoldDB" id="A0A0R3SXI4"/>
<dbReference type="EMBL" id="UYSG01011697">
    <property type="protein sequence ID" value="VDL63359.1"/>
    <property type="molecule type" value="Genomic_DNA"/>
</dbReference>
<evidence type="ECO:0000313" key="4">
    <source>
        <dbReference type="Proteomes" id="UP000274504"/>
    </source>
</evidence>
<keyword evidence="2" id="KW-1133">Transmembrane helix</keyword>
<feature type="transmembrane region" description="Helical" evidence="2">
    <location>
        <begin position="12"/>
        <end position="36"/>
    </location>
</feature>
<keyword evidence="2" id="KW-0472">Membrane</keyword>
<protein>
    <submittedName>
        <fullName evidence="5">Protein shisa-5</fullName>
    </submittedName>
</protein>
<evidence type="ECO:0000313" key="3">
    <source>
        <dbReference type="EMBL" id="VDL63359.1"/>
    </source>
</evidence>
<dbReference type="Proteomes" id="UP000274504">
    <property type="component" value="Unassembled WGS sequence"/>
</dbReference>
<evidence type="ECO:0000256" key="2">
    <source>
        <dbReference type="SAM" id="Phobius"/>
    </source>
</evidence>
<reference evidence="5" key="1">
    <citation type="submission" date="2017-02" db="UniProtKB">
        <authorList>
            <consortium name="WormBaseParasite"/>
        </authorList>
    </citation>
    <scope>IDENTIFICATION</scope>
</reference>
<evidence type="ECO:0000313" key="5">
    <source>
        <dbReference type="WBParaSite" id="HDID_0001046001-mRNA-1"/>
    </source>
</evidence>
<keyword evidence="2" id="KW-0812">Transmembrane</keyword>
<evidence type="ECO:0000256" key="1">
    <source>
        <dbReference type="SAM" id="MobiDB-lite"/>
    </source>
</evidence>
<feature type="compositionally biased region" description="Polar residues" evidence="1">
    <location>
        <begin position="184"/>
        <end position="208"/>
    </location>
</feature>
<proteinExistence type="predicted"/>
<feature type="region of interest" description="Disordered" evidence="1">
    <location>
        <begin position="161"/>
        <end position="223"/>
    </location>
</feature>
<accession>A0A0R3SXI4</accession>
<sequence length="223" mass="24530">MSTSAPPEWKRLTGIFLILTAIALLIVGLITCCFAYQLKICKRCLQGKSKSSGGNQQVVIIKGAPQPVAPQEPQYVPKQKPPTTPVPQHYISPQHPSPVPPVPQFLSQPDSKYIDQRYRPSAPPVDSQFVLGPQMNQQYDLSQPSQIPNFMPLPQHGLQLPSGQFVYSPPQTQYNPVLYPTPYPNQQQSSSGPSDVQQPPSYDQSATMPSAPPADGNAYNPHY</sequence>
<name>A0A0R3SXI4_HYMDI</name>
<feature type="region of interest" description="Disordered" evidence="1">
    <location>
        <begin position="69"/>
        <end position="108"/>
    </location>
</feature>
<reference evidence="3 4" key="2">
    <citation type="submission" date="2018-11" db="EMBL/GenBank/DDBJ databases">
        <authorList>
            <consortium name="Pathogen Informatics"/>
        </authorList>
    </citation>
    <scope>NUCLEOTIDE SEQUENCE [LARGE SCALE GENOMIC DNA]</scope>
</reference>
<gene>
    <name evidence="3" type="ORF">HDID_LOCUS10458</name>
</gene>
<dbReference type="WBParaSite" id="HDID_0001046001-mRNA-1">
    <property type="protein sequence ID" value="HDID_0001046001-mRNA-1"/>
    <property type="gene ID" value="HDID_0001046001"/>
</dbReference>